<name>A0ABS5KWT6_9ACTN</name>
<gene>
    <name evidence="2" type="ORF">KGQ19_26775</name>
</gene>
<dbReference type="EMBL" id="JAAFYZ010000104">
    <property type="protein sequence ID" value="MBS2550480.1"/>
    <property type="molecule type" value="Genomic_DNA"/>
</dbReference>
<organism evidence="2 3">
    <name type="scientific">Catenulispora pinistramenti</name>
    <dbReference type="NCBI Taxonomy" id="2705254"/>
    <lineage>
        <taxon>Bacteria</taxon>
        <taxon>Bacillati</taxon>
        <taxon>Actinomycetota</taxon>
        <taxon>Actinomycetes</taxon>
        <taxon>Catenulisporales</taxon>
        <taxon>Catenulisporaceae</taxon>
        <taxon>Catenulispora</taxon>
    </lineage>
</organism>
<feature type="compositionally biased region" description="Basic and acidic residues" evidence="1">
    <location>
        <begin position="290"/>
        <end position="301"/>
    </location>
</feature>
<proteinExistence type="predicted"/>
<protein>
    <submittedName>
        <fullName evidence="2">Uncharacterized protein</fullName>
    </submittedName>
</protein>
<accession>A0ABS5KWT6</accession>
<comment type="caution">
    <text evidence="2">The sequence shown here is derived from an EMBL/GenBank/DDBJ whole genome shotgun (WGS) entry which is preliminary data.</text>
</comment>
<feature type="region of interest" description="Disordered" evidence="1">
    <location>
        <begin position="288"/>
        <end position="320"/>
    </location>
</feature>
<feature type="compositionally biased region" description="Polar residues" evidence="1">
    <location>
        <begin position="68"/>
        <end position="85"/>
    </location>
</feature>
<keyword evidence="3" id="KW-1185">Reference proteome</keyword>
<feature type="region of interest" description="Disordered" evidence="1">
    <location>
        <begin position="67"/>
        <end position="92"/>
    </location>
</feature>
<dbReference type="RefSeq" id="WP_212013361.1">
    <property type="nucleotide sequence ID" value="NZ_JAAFYZ010000104.1"/>
</dbReference>
<evidence type="ECO:0000313" key="3">
    <source>
        <dbReference type="Proteomes" id="UP000730482"/>
    </source>
</evidence>
<reference evidence="2 3" key="1">
    <citation type="submission" date="2020-02" db="EMBL/GenBank/DDBJ databases">
        <title>Acidophilic actinobacteria isolated from forest soil.</title>
        <authorList>
            <person name="Golinska P."/>
        </authorList>
    </citation>
    <scope>NUCLEOTIDE SEQUENCE [LARGE SCALE GENOMIC DNA]</scope>
    <source>
        <strain evidence="2 3">NL8</strain>
    </source>
</reference>
<sequence length="401" mass="44584">MLTMSDEFDGFDTPEHHAAQSGCHHFVHCAVDANTGRAISADLNNARATTPGLVPVYLAALTGPCTLPPTTNDTAPNPEDTITTEPTDRDGLPDDPNMLLHIITHAGTLGAEDDKTVHVRAFHNLDARFDTYAPGHRLHEVFTDTAADVDPYDICDDVWTLLNVGDDPTFGPPDPRAVDYRRRGHRSLSIGDVVAVGEQFFAVADGVFTRITERPTILSGNEASDLDFERRTVDGVYVIVSTQADTWTDERWTLKVPRRMLDRGDEDALWEWVEEHFDRHCEFLDEEHGDESNREFRRENGLEETEPPPAAEARPTARQRAERDAALYEAIWSAVDTVGEQHLDPHDWHLLGKAIRHSAVPQTLADVVSTALLNIHAENSRANNHSANPDLPYDVIRTSDG</sequence>
<dbReference type="Proteomes" id="UP000730482">
    <property type="component" value="Unassembled WGS sequence"/>
</dbReference>
<evidence type="ECO:0000256" key="1">
    <source>
        <dbReference type="SAM" id="MobiDB-lite"/>
    </source>
</evidence>
<evidence type="ECO:0000313" key="2">
    <source>
        <dbReference type="EMBL" id="MBS2550480.1"/>
    </source>
</evidence>